<accession>A0A6C0R9Z4</accession>
<proteinExistence type="predicted"/>
<keyword evidence="2" id="KW-1185">Reference proteome</keyword>
<evidence type="ECO:0000313" key="2">
    <source>
        <dbReference type="Proteomes" id="UP000474630"/>
    </source>
</evidence>
<organism evidence="1 2">
    <name type="scientific">Draconibacterium halophilum</name>
    <dbReference type="NCBI Taxonomy" id="2706887"/>
    <lineage>
        <taxon>Bacteria</taxon>
        <taxon>Pseudomonadati</taxon>
        <taxon>Bacteroidota</taxon>
        <taxon>Bacteroidia</taxon>
        <taxon>Marinilabiliales</taxon>
        <taxon>Prolixibacteraceae</taxon>
        <taxon>Draconibacterium</taxon>
    </lineage>
</organism>
<reference evidence="1 2" key="1">
    <citation type="submission" date="2020-02" db="EMBL/GenBank/DDBJ databases">
        <title>Genome sequencing for Draconibacterium sp. strain M1.</title>
        <authorList>
            <person name="Park S.-J."/>
        </authorList>
    </citation>
    <scope>NUCLEOTIDE SEQUENCE [LARGE SCALE GENOMIC DNA]</scope>
    <source>
        <strain evidence="1 2">M1</strain>
    </source>
</reference>
<dbReference type="Pfam" id="PF21983">
    <property type="entry name" value="NikA-like"/>
    <property type="match status" value="1"/>
</dbReference>
<dbReference type="EMBL" id="CP048409">
    <property type="protein sequence ID" value="QIA06565.1"/>
    <property type="molecule type" value="Genomic_DNA"/>
</dbReference>
<dbReference type="RefSeq" id="WP_163344496.1">
    <property type="nucleotide sequence ID" value="NZ_CP048409.1"/>
</dbReference>
<sequence>MVQFNKGGRPRKLDDEKMKYKVTVKLSTVGYYSLIGKSKEAGISQSEFVRQSIMNTTVVQRLTPELNAEIRKLSGMANNLNQIARKANALGYDHIRREYLFLACKIDRIINKML</sequence>
<dbReference type="AlphaFoldDB" id="A0A6C0R9Z4"/>
<dbReference type="KEGG" id="drc:G0Q07_01940"/>
<gene>
    <name evidence="1" type="ORF">G0Q07_01940</name>
</gene>
<protein>
    <submittedName>
        <fullName evidence="1">MobC family plasmid mobilization relaxosome protein</fullName>
    </submittedName>
</protein>
<evidence type="ECO:0000313" key="1">
    <source>
        <dbReference type="EMBL" id="QIA06565.1"/>
    </source>
</evidence>
<dbReference type="InterPro" id="IPR053842">
    <property type="entry name" value="NikA-like"/>
</dbReference>
<dbReference type="Proteomes" id="UP000474630">
    <property type="component" value="Chromosome"/>
</dbReference>
<name>A0A6C0R9Z4_9BACT</name>